<keyword evidence="7" id="KW-1185">Reference proteome</keyword>
<dbReference type="Pfam" id="PF07859">
    <property type="entry name" value="Abhydrolase_3"/>
    <property type="match status" value="1"/>
</dbReference>
<name>A0A6A6XVG4_9PLEO</name>
<feature type="region of interest" description="Disordered" evidence="4">
    <location>
        <begin position="1"/>
        <end position="24"/>
    </location>
</feature>
<gene>
    <name evidence="6" type="ORF">K505DRAFT_320484</name>
</gene>
<evidence type="ECO:0000259" key="5">
    <source>
        <dbReference type="Pfam" id="PF07859"/>
    </source>
</evidence>
<dbReference type="Gene3D" id="3.40.50.1820">
    <property type="entry name" value="alpha/beta hydrolase"/>
    <property type="match status" value="1"/>
</dbReference>
<accession>A0A6A6XVG4</accession>
<dbReference type="EMBL" id="MU001748">
    <property type="protein sequence ID" value="KAF2800379.1"/>
    <property type="molecule type" value="Genomic_DNA"/>
</dbReference>
<dbReference type="PANTHER" id="PTHR48081:SF8">
    <property type="entry name" value="ALPHA_BETA HYDROLASE FOLD-3 DOMAIN-CONTAINING PROTEIN-RELATED"/>
    <property type="match status" value="1"/>
</dbReference>
<evidence type="ECO:0000256" key="2">
    <source>
        <dbReference type="ARBA" id="ARBA00022801"/>
    </source>
</evidence>
<feature type="domain" description="Alpha/beta hydrolase fold-3" evidence="5">
    <location>
        <begin position="106"/>
        <end position="325"/>
    </location>
</feature>
<evidence type="ECO:0000313" key="6">
    <source>
        <dbReference type="EMBL" id="KAF2800379.1"/>
    </source>
</evidence>
<dbReference type="GO" id="GO:0016787">
    <property type="term" value="F:hydrolase activity"/>
    <property type="evidence" value="ECO:0007669"/>
    <property type="project" value="UniProtKB-KW"/>
</dbReference>
<dbReference type="PANTHER" id="PTHR48081">
    <property type="entry name" value="AB HYDROLASE SUPERFAMILY PROTEIN C4A8.06C"/>
    <property type="match status" value="1"/>
</dbReference>
<dbReference type="AlphaFoldDB" id="A0A6A6XVG4"/>
<dbReference type="SUPFAM" id="SSF53474">
    <property type="entry name" value="alpha/beta-Hydrolases"/>
    <property type="match status" value="1"/>
</dbReference>
<dbReference type="InterPro" id="IPR013094">
    <property type="entry name" value="AB_hydrolase_3"/>
</dbReference>
<dbReference type="PROSITE" id="PS01174">
    <property type="entry name" value="LIPASE_GDXG_SER"/>
    <property type="match status" value="1"/>
</dbReference>
<reference evidence="6" key="1">
    <citation type="journal article" date="2020" name="Stud. Mycol.">
        <title>101 Dothideomycetes genomes: a test case for predicting lifestyles and emergence of pathogens.</title>
        <authorList>
            <person name="Haridas S."/>
            <person name="Albert R."/>
            <person name="Binder M."/>
            <person name="Bloem J."/>
            <person name="Labutti K."/>
            <person name="Salamov A."/>
            <person name="Andreopoulos B."/>
            <person name="Baker S."/>
            <person name="Barry K."/>
            <person name="Bills G."/>
            <person name="Bluhm B."/>
            <person name="Cannon C."/>
            <person name="Castanera R."/>
            <person name="Culley D."/>
            <person name="Daum C."/>
            <person name="Ezra D."/>
            <person name="Gonzalez J."/>
            <person name="Henrissat B."/>
            <person name="Kuo A."/>
            <person name="Liang C."/>
            <person name="Lipzen A."/>
            <person name="Lutzoni F."/>
            <person name="Magnuson J."/>
            <person name="Mondo S."/>
            <person name="Nolan M."/>
            <person name="Ohm R."/>
            <person name="Pangilinan J."/>
            <person name="Park H.-J."/>
            <person name="Ramirez L."/>
            <person name="Alfaro M."/>
            <person name="Sun H."/>
            <person name="Tritt A."/>
            <person name="Yoshinaga Y."/>
            <person name="Zwiers L.-H."/>
            <person name="Turgeon B."/>
            <person name="Goodwin S."/>
            <person name="Spatafora J."/>
            <person name="Crous P."/>
            <person name="Grigoriev I."/>
        </authorList>
    </citation>
    <scope>NUCLEOTIDE SEQUENCE</scope>
    <source>
        <strain evidence="6">CBS 109.77</strain>
    </source>
</reference>
<evidence type="ECO:0000313" key="7">
    <source>
        <dbReference type="Proteomes" id="UP000799757"/>
    </source>
</evidence>
<feature type="compositionally biased region" description="Polar residues" evidence="4">
    <location>
        <begin position="8"/>
        <end position="24"/>
    </location>
</feature>
<organism evidence="6 7">
    <name type="scientific">Melanomma pulvis-pyrius CBS 109.77</name>
    <dbReference type="NCBI Taxonomy" id="1314802"/>
    <lineage>
        <taxon>Eukaryota</taxon>
        <taxon>Fungi</taxon>
        <taxon>Dikarya</taxon>
        <taxon>Ascomycota</taxon>
        <taxon>Pezizomycotina</taxon>
        <taxon>Dothideomycetes</taxon>
        <taxon>Pleosporomycetidae</taxon>
        <taxon>Pleosporales</taxon>
        <taxon>Melanommataceae</taxon>
        <taxon>Melanomma</taxon>
    </lineage>
</organism>
<dbReference type="OrthoDB" id="2152029at2759"/>
<sequence>MATDTLDDMSTTMKESPISSRKDSSITITHRTKRSLYTHFIHVLIHPFRNHMGRPTKQHPAGSINLKPHKIILRTCTVSERTVCDIHVYDILPKRTSTKEVRRRIYYFCGGGWQSEPSGQHWQLCAKLASQMPDTAISVVSYPLAPKNAAPTSFPKLLTLYRTLLQAADEAGDKVILAGDSSGGNIVLCLVLEALREDEKAAHLSDEERKRIPHPTAIMAICPSTDLTRSNPDIEKLKDVDPILTPPFIKETARAWQGDWDSADRRISPINADISLLAKHGIRVHGVTGGYDILGPDGIVFRDKCADNHVTGEWLQWEKQMHCFILTWPYGVPEGREGVGWIIDVLKKD</sequence>
<keyword evidence="2" id="KW-0378">Hydrolase</keyword>
<evidence type="ECO:0000256" key="3">
    <source>
        <dbReference type="PROSITE-ProRule" id="PRU10038"/>
    </source>
</evidence>
<evidence type="ECO:0000256" key="1">
    <source>
        <dbReference type="ARBA" id="ARBA00010515"/>
    </source>
</evidence>
<proteinExistence type="inferred from homology"/>
<dbReference type="InterPro" id="IPR029058">
    <property type="entry name" value="AB_hydrolase_fold"/>
</dbReference>
<evidence type="ECO:0000256" key="4">
    <source>
        <dbReference type="SAM" id="MobiDB-lite"/>
    </source>
</evidence>
<protein>
    <submittedName>
        <fullName evidence="6">Esterase/lipase</fullName>
    </submittedName>
</protein>
<dbReference type="InterPro" id="IPR050300">
    <property type="entry name" value="GDXG_lipolytic_enzyme"/>
</dbReference>
<comment type="similarity">
    <text evidence="1">Belongs to the 'GDXG' lipolytic enzyme family.</text>
</comment>
<dbReference type="InterPro" id="IPR033140">
    <property type="entry name" value="Lipase_GDXG_put_SER_AS"/>
</dbReference>
<feature type="active site" evidence="3">
    <location>
        <position position="181"/>
    </location>
</feature>
<dbReference type="Proteomes" id="UP000799757">
    <property type="component" value="Unassembled WGS sequence"/>
</dbReference>